<keyword evidence="6" id="KW-1185">Reference proteome</keyword>
<name>A0A9P0QN04_9ASCO</name>
<dbReference type="GO" id="GO:0032131">
    <property type="term" value="F:alkylated DNA binding"/>
    <property type="evidence" value="ECO:0007669"/>
    <property type="project" value="TreeGrafter"/>
</dbReference>
<dbReference type="GO" id="GO:0006285">
    <property type="term" value="P:base-excision repair, AP site formation"/>
    <property type="evidence" value="ECO:0007669"/>
    <property type="project" value="TreeGrafter"/>
</dbReference>
<dbReference type="PANTHER" id="PTHR43003">
    <property type="entry name" value="DNA-3-METHYLADENINE GLYCOSYLASE"/>
    <property type="match status" value="1"/>
</dbReference>
<dbReference type="InterPro" id="IPR003265">
    <property type="entry name" value="HhH-GPD_domain"/>
</dbReference>
<dbReference type="OrthoDB" id="415889at2759"/>
<evidence type="ECO:0000256" key="3">
    <source>
        <dbReference type="ARBA" id="ARBA00023204"/>
    </source>
</evidence>
<gene>
    <name evidence="5" type="ORF">CLIB1423_04S04060</name>
</gene>
<feature type="domain" description="HhH-GPD" evidence="4">
    <location>
        <begin position="155"/>
        <end position="315"/>
    </location>
</feature>
<comment type="caution">
    <text evidence="5">The sequence shown here is derived from an EMBL/GenBank/DDBJ whole genome shotgun (WGS) entry which is preliminary data.</text>
</comment>
<keyword evidence="3" id="KW-0234">DNA repair</keyword>
<evidence type="ECO:0000259" key="4">
    <source>
        <dbReference type="SMART" id="SM00478"/>
    </source>
</evidence>
<evidence type="ECO:0000256" key="1">
    <source>
        <dbReference type="ARBA" id="ARBA00010817"/>
    </source>
</evidence>
<comment type="similarity">
    <text evidence="1">Belongs to the alkylbase DNA glycosidase AlkA family.</text>
</comment>
<dbReference type="EMBL" id="CAKXYY010000004">
    <property type="protein sequence ID" value="CAH2351703.1"/>
    <property type="molecule type" value="Genomic_DNA"/>
</dbReference>
<dbReference type="Gene3D" id="1.10.340.30">
    <property type="entry name" value="Hypothetical protein, domain 2"/>
    <property type="match status" value="1"/>
</dbReference>
<dbReference type="GO" id="GO:0032993">
    <property type="term" value="C:protein-DNA complex"/>
    <property type="evidence" value="ECO:0007669"/>
    <property type="project" value="TreeGrafter"/>
</dbReference>
<dbReference type="Gene3D" id="1.10.1670.40">
    <property type="match status" value="1"/>
</dbReference>
<protein>
    <submittedName>
        <fullName evidence="5">DNA-3-methyladenine glycosylase</fullName>
    </submittedName>
</protein>
<dbReference type="SUPFAM" id="SSF48150">
    <property type="entry name" value="DNA-glycosylase"/>
    <property type="match status" value="1"/>
</dbReference>
<evidence type="ECO:0000313" key="5">
    <source>
        <dbReference type="EMBL" id="CAH2351703.1"/>
    </source>
</evidence>
<dbReference type="InterPro" id="IPR011257">
    <property type="entry name" value="DNA_glycosylase"/>
</dbReference>
<dbReference type="SMART" id="SM00478">
    <property type="entry name" value="ENDO3c"/>
    <property type="match status" value="1"/>
</dbReference>
<dbReference type="FunFam" id="1.10.340.30:FF:000004">
    <property type="entry name" value="DNA-3-methyladenine glycosylase II"/>
    <property type="match status" value="1"/>
</dbReference>
<dbReference type="GO" id="GO:0006307">
    <property type="term" value="P:DNA alkylation repair"/>
    <property type="evidence" value="ECO:0007669"/>
    <property type="project" value="TreeGrafter"/>
</dbReference>
<evidence type="ECO:0000256" key="2">
    <source>
        <dbReference type="ARBA" id="ARBA00022763"/>
    </source>
</evidence>
<dbReference type="GO" id="GO:0043916">
    <property type="term" value="F:DNA-7-methylguanine glycosylase activity"/>
    <property type="evidence" value="ECO:0007669"/>
    <property type="project" value="TreeGrafter"/>
</dbReference>
<proteinExistence type="inferred from homology"/>
<evidence type="ECO:0000313" key="6">
    <source>
        <dbReference type="Proteomes" id="UP000837801"/>
    </source>
</evidence>
<dbReference type="Proteomes" id="UP000837801">
    <property type="component" value="Unassembled WGS sequence"/>
</dbReference>
<dbReference type="CDD" id="cd00056">
    <property type="entry name" value="ENDO3c"/>
    <property type="match status" value="1"/>
</dbReference>
<reference evidence="5" key="1">
    <citation type="submission" date="2022-03" db="EMBL/GenBank/DDBJ databases">
        <authorList>
            <person name="Legras J.-L."/>
            <person name="Devillers H."/>
            <person name="Grondin C."/>
        </authorList>
    </citation>
    <scope>NUCLEOTIDE SEQUENCE</scope>
    <source>
        <strain evidence="5">CLIB 1423</strain>
    </source>
</reference>
<dbReference type="GO" id="GO:0005634">
    <property type="term" value="C:nucleus"/>
    <property type="evidence" value="ECO:0007669"/>
    <property type="project" value="TreeGrafter"/>
</dbReference>
<organism evidence="5 6">
    <name type="scientific">[Candida] railenensis</name>
    <dbReference type="NCBI Taxonomy" id="45579"/>
    <lineage>
        <taxon>Eukaryota</taxon>
        <taxon>Fungi</taxon>
        <taxon>Dikarya</taxon>
        <taxon>Ascomycota</taxon>
        <taxon>Saccharomycotina</taxon>
        <taxon>Pichiomycetes</taxon>
        <taxon>Debaryomycetaceae</taxon>
        <taxon>Kurtzmaniella</taxon>
    </lineage>
</organism>
<sequence length="367" mass="41307">MVAATRSTRSITSKSIKKETVNTVIGSPSKPTKATQKKKVVLTNEVVEEFKTPPSSPSKKKNASPKKVNVELEDALGHIIVPKDLSLPKEFAEFHRPEFIDGVKHIIKTDPTLYPVIVYKNFPLYAVAGSTDTKVPQTEADILQSYWYALISGIISQQVSGAAALSIENKFNMLFGPEGTKNATPELVLQKTHEELRGAGLSNKKVEYVQNISEHFINPKDNKLARLEFYENSSDEEISEELILLKGIGPWSIKMFLTFTLNRFNVFAFDDLGVARGSYRYLNRRKSLLEKIKKEVKKDEALTKLLSRKSKFAASKGKRDWTPYHDVYIAKLGEEFEPYQSIMMMLLWRLSSTNVDVLAGTTGKNPN</sequence>
<dbReference type="PANTHER" id="PTHR43003:SF5">
    <property type="entry name" value="DNA-3-METHYLADENINE GLYCOSYLASE"/>
    <property type="match status" value="1"/>
</dbReference>
<accession>A0A9P0QN04</accession>
<dbReference type="GO" id="GO:0008725">
    <property type="term" value="F:DNA-3-methyladenine glycosylase activity"/>
    <property type="evidence" value="ECO:0007669"/>
    <property type="project" value="TreeGrafter"/>
</dbReference>
<dbReference type="AlphaFoldDB" id="A0A9P0QN04"/>
<keyword evidence="2" id="KW-0227">DNA damage</keyword>
<dbReference type="Pfam" id="PF00730">
    <property type="entry name" value="HhH-GPD"/>
    <property type="match status" value="1"/>
</dbReference>
<dbReference type="InterPro" id="IPR051912">
    <property type="entry name" value="Alkylbase_DNA_Glycosylase/TA"/>
</dbReference>